<evidence type="ECO:0000313" key="2">
    <source>
        <dbReference type="Proteomes" id="UP000241071"/>
    </source>
</evidence>
<keyword evidence="2" id="KW-1185">Reference proteome</keyword>
<reference evidence="1 2" key="1">
    <citation type="submission" date="2012-10" db="EMBL/GenBank/DDBJ databases">
        <title>Complete genome sequence of Moumouvirus goulette.</title>
        <authorList>
            <person name="Fournous G."/>
            <person name="Bougalmi M."/>
            <person name="Colson P."/>
        </authorList>
    </citation>
    <scope>NUCLEOTIDE SEQUENCE [LARGE SCALE GENOMIC DNA]</scope>
</reference>
<accession>M1PXB6</accession>
<organism evidence="1 2">
    <name type="scientific">Moumouvirus goulette</name>
    <dbReference type="NCBI Taxonomy" id="1247379"/>
    <lineage>
        <taxon>Viruses</taxon>
        <taxon>Varidnaviria</taxon>
        <taxon>Bamfordvirae</taxon>
        <taxon>Nucleocytoviricota</taxon>
        <taxon>Megaviricetes</taxon>
        <taxon>Imitervirales</taxon>
        <taxon>Mimiviridae</taxon>
        <taxon>Megamimivirinae</taxon>
        <taxon>Moumouvirus</taxon>
        <taxon>Moumouvirus goulettemassiliense</taxon>
    </lineage>
</organism>
<protein>
    <submittedName>
        <fullName evidence="1">Uncharacterized protein</fullName>
    </submittedName>
</protein>
<sequence length="130" mass="14896">MSLKDTELKTVKYKYYKQGKTTKNSGSKTSHKDVIKIDKPVENIQNYINTYNETKNFLKNHNISVSTITLDCKLGTLIDVDKFAKYVVLKENEIVSVKFGNRNDPATNRIIPAADIKTKKNLVKKIFIIK</sequence>
<dbReference type="Proteomes" id="UP000241071">
    <property type="component" value="Segment"/>
</dbReference>
<name>M1PXB6_9VIRU</name>
<dbReference type="EMBL" id="KC008572">
    <property type="protein sequence ID" value="AGF85392.1"/>
    <property type="molecule type" value="Genomic_DNA"/>
</dbReference>
<gene>
    <name evidence="1" type="ORF">glt_00583</name>
</gene>
<proteinExistence type="predicted"/>
<evidence type="ECO:0000313" key="1">
    <source>
        <dbReference type="EMBL" id="AGF85392.1"/>
    </source>
</evidence>